<organism evidence="1 2">
    <name type="scientific">Stephania cephalantha</name>
    <dbReference type="NCBI Taxonomy" id="152367"/>
    <lineage>
        <taxon>Eukaryota</taxon>
        <taxon>Viridiplantae</taxon>
        <taxon>Streptophyta</taxon>
        <taxon>Embryophyta</taxon>
        <taxon>Tracheophyta</taxon>
        <taxon>Spermatophyta</taxon>
        <taxon>Magnoliopsida</taxon>
        <taxon>Ranunculales</taxon>
        <taxon>Menispermaceae</taxon>
        <taxon>Menispermoideae</taxon>
        <taxon>Cissampelideae</taxon>
        <taxon>Stephania</taxon>
    </lineage>
</organism>
<sequence length="66" mass="7709">MRQSRHFTRATIIKSKPNIFWHKSSIIKHIRNLRVSSITTSTTTSSMKHLHPPRPPLIRPSLLQIK</sequence>
<evidence type="ECO:0000313" key="1">
    <source>
        <dbReference type="EMBL" id="KAK9126865.1"/>
    </source>
</evidence>
<dbReference type="Proteomes" id="UP001419268">
    <property type="component" value="Unassembled WGS sequence"/>
</dbReference>
<proteinExistence type="predicted"/>
<comment type="caution">
    <text evidence="1">The sequence shown here is derived from an EMBL/GenBank/DDBJ whole genome shotgun (WGS) entry which is preliminary data.</text>
</comment>
<evidence type="ECO:0000313" key="2">
    <source>
        <dbReference type="Proteomes" id="UP001419268"/>
    </source>
</evidence>
<reference evidence="1 2" key="1">
    <citation type="submission" date="2024-01" db="EMBL/GenBank/DDBJ databases">
        <title>Genome assemblies of Stephania.</title>
        <authorList>
            <person name="Yang L."/>
        </authorList>
    </citation>
    <scope>NUCLEOTIDE SEQUENCE [LARGE SCALE GENOMIC DNA]</scope>
    <source>
        <strain evidence="1">JXDWG</strain>
        <tissue evidence="1">Leaf</tissue>
    </source>
</reference>
<protein>
    <submittedName>
        <fullName evidence="1">Uncharacterized protein</fullName>
    </submittedName>
</protein>
<accession>A0AAP0P325</accession>
<keyword evidence="2" id="KW-1185">Reference proteome</keyword>
<name>A0AAP0P325_9MAGN</name>
<gene>
    <name evidence="1" type="ORF">Scep_015711</name>
</gene>
<dbReference type="AlphaFoldDB" id="A0AAP0P325"/>
<dbReference type="EMBL" id="JBBNAG010000006">
    <property type="protein sequence ID" value="KAK9126865.1"/>
    <property type="molecule type" value="Genomic_DNA"/>
</dbReference>